<dbReference type="AlphaFoldDB" id="A0A437JCZ3"/>
<dbReference type="Proteomes" id="UP000282977">
    <property type="component" value="Unassembled WGS sequence"/>
</dbReference>
<dbReference type="PANTHER" id="PTHR42770">
    <property type="entry name" value="AMINO ACID TRANSPORTER-RELATED"/>
    <property type="match status" value="1"/>
</dbReference>
<evidence type="ECO:0000256" key="8">
    <source>
        <dbReference type="ARBA" id="ARBA00045636"/>
    </source>
</evidence>
<evidence type="ECO:0000313" key="11">
    <source>
        <dbReference type="Proteomes" id="UP000282977"/>
    </source>
</evidence>
<gene>
    <name evidence="10" type="ORF">ENE74_03150</name>
</gene>
<feature type="transmembrane region" description="Helical" evidence="9">
    <location>
        <begin position="156"/>
        <end position="176"/>
    </location>
</feature>
<keyword evidence="5 9" id="KW-0812">Transmembrane</keyword>
<name>A0A437JCZ3_9SPHN</name>
<evidence type="ECO:0000256" key="1">
    <source>
        <dbReference type="ARBA" id="ARBA00004651"/>
    </source>
</evidence>
<feature type="transmembrane region" description="Helical" evidence="9">
    <location>
        <begin position="348"/>
        <end position="368"/>
    </location>
</feature>
<proteinExistence type="inferred from homology"/>
<reference evidence="10 11" key="1">
    <citation type="submission" date="2019-01" db="EMBL/GenBank/DDBJ databases">
        <authorList>
            <person name="Chen W.-M."/>
        </authorList>
    </citation>
    <scope>NUCLEOTIDE SEQUENCE [LARGE SCALE GENOMIC DNA]</scope>
    <source>
        <strain evidence="10 11">TLA-22</strain>
    </source>
</reference>
<keyword evidence="11" id="KW-1185">Reference proteome</keyword>
<feature type="transmembrane region" description="Helical" evidence="9">
    <location>
        <begin position="191"/>
        <end position="210"/>
    </location>
</feature>
<comment type="subcellular location">
    <subcellularLocation>
        <location evidence="1">Cell membrane</location>
        <topology evidence="1">Multi-pass membrane protein</topology>
    </subcellularLocation>
</comment>
<organism evidence="10 11">
    <name type="scientific">Sphingobium algorifonticola</name>
    <dbReference type="NCBI Taxonomy" id="2008318"/>
    <lineage>
        <taxon>Bacteria</taxon>
        <taxon>Pseudomonadati</taxon>
        <taxon>Pseudomonadota</taxon>
        <taxon>Alphaproteobacteria</taxon>
        <taxon>Sphingomonadales</taxon>
        <taxon>Sphingomonadaceae</taxon>
        <taxon>Sphingobium</taxon>
    </lineage>
</organism>
<dbReference type="GO" id="GO:0005886">
    <property type="term" value="C:plasma membrane"/>
    <property type="evidence" value="ECO:0007669"/>
    <property type="project" value="UniProtKB-SubCell"/>
</dbReference>
<feature type="transmembrane region" description="Helical" evidence="9">
    <location>
        <begin position="231"/>
        <end position="256"/>
    </location>
</feature>
<dbReference type="InterPro" id="IPR050367">
    <property type="entry name" value="APC_superfamily"/>
</dbReference>
<dbReference type="PIRSF" id="PIRSF006060">
    <property type="entry name" value="AA_transporter"/>
    <property type="match status" value="1"/>
</dbReference>
<feature type="transmembrane region" description="Helical" evidence="9">
    <location>
        <begin position="124"/>
        <end position="144"/>
    </location>
</feature>
<dbReference type="EMBL" id="RZUL01000001">
    <property type="protein sequence ID" value="RVT43623.1"/>
    <property type="molecule type" value="Genomic_DNA"/>
</dbReference>
<evidence type="ECO:0000256" key="2">
    <source>
        <dbReference type="ARBA" id="ARBA00008220"/>
    </source>
</evidence>
<feature type="transmembrane region" description="Helical" evidence="9">
    <location>
        <begin position="402"/>
        <end position="419"/>
    </location>
</feature>
<evidence type="ECO:0000313" key="10">
    <source>
        <dbReference type="EMBL" id="RVT43623.1"/>
    </source>
</evidence>
<evidence type="ECO:0000256" key="4">
    <source>
        <dbReference type="ARBA" id="ARBA00022475"/>
    </source>
</evidence>
<comment type="caution">
    <text evidence="10">The sequence shown here is derived from an EMBL/GenBank/DDBJ whole genome shotgun (WGS) entry which is preliminary data.</text>
</comment>
<evidence type="ECO:0000256" key="3">
    <source>
        <dbReference type="ARBA" id="ARBA00021069"/>
    </source>
</evidence>
<dbReference type="InterPro" id="IPR002293">
    <property type="entry name" value="AA/rel_permease1"/>
</dbReference>
<evidence type="ECO:0000256" key="9">
    <source>
        <dbReference type="SAM" id="Phobius"/>
    </source>
</evidence>
<dbReference type="GO" id="GO:0022857">
    <property type="term" value="F:transmembrane transporter activity"/>
    <property type="evidence" value="ECO:0007669"/>
    <property type="project" value="InterPro"/>
</dbReference>
<feature type="transmembrane region" description="Helical" evidence="9">
    <location>
        <begin position="86"/>
        <end position="112"/>
    </location>
</feature>
<comment type="function">
    <text evidence="8">Major component of the acid-resistance (AR) system allowing enteric pathogens to survive the acidic environment in the stomach. Exchanges extracellular arginine for its intracellular decarboxylation product agmatine (Agm) thereby expelling intracellular protons. Probably undergoes several conformational states in order to translocate the substrate across the membrane; keeps the substrate accessible to only 1 side of the membrane at a time by opening and closing 3 membrane-internal gates.</text>
</comment>
<dbReference type="Pfam" id="PF13520">
    <property type="entry name" value="AA_permease_2"/>
    <property type="match status" value="1"/>
</dbReference>
<feature type="transmembrane region" description="Helical" evidence="9">
    <location>
        <begin position="12"/>
        <end position="33"/>
    </location>
</feature>
<feature type="transmembrane region" description="Helical" evidence="9">
    <location>
        <begin position="276"/>
        <end position="298"/>
    </location>
</feature>
<dbReference type="Gene3D" id="1.20.1740.10">
    <property type="entry name" value="Amino acid/polyamine transporter I"/>
    <property type="match status" value="1"/>
</dbReference>
<dbReference type="RefSeq" id="WP_127689163.1">
    <property type="nucleotide sequence ID" value="NZ_RZUL01000001.1"/>
</dbReference>
<keyword evidence="7 9" id="KW-0472">Membrane</keyword>
<protein>
    <recommendedName>
        <fullName evidence="3">Arginine/agmatine antiporter</fullName>
    </recommendedName>
</protein>
<feature type="transmembrane region" description="Helical" evidence="9">
    <location>
        <begin position="326"/>
        <end position="342"/>
    </location>
</feature>
<keyword evidence="4" id="KW-1003">Cell membrane</keyword>
<feature type="transmembrane region" description="Helical" evidence="9">
    <location>
        <begin position="375"/>
        <end position="396"/>
    </location>
</feature>
<dbReference type="OrthoDB" id="3185104at2"/>
<evidence type="ECO:0000256" key="5">
    <source>
        <dbReference type="ARBA" id="ARBA00022692"/>
    </source>
</evidence>
<keyword evidence="6 9" id="KW-1133">Transmembrane helix</keyword>
<sequence length="438" mass="44979">MTSPAPKAARPLGLAACIALVMGNMIGTGVFLLPAALAPYGWNAVAGWIITISGALALAWVIARLTVRLPQAKGPPAMIAQAFGPWAGFAIGWTYWISIITSNVTIAVAVVANLTPLIPMLGQTPAVGVGAALAILWSVTLLNLRGAQVAGSLQLVTLILKLVPMVVVVVLIAAALGNGSAVIAPFPAEGLAAPAVTASAALTLWALLGFESASAAADKVGDPTRIIPRATIIGTAATGAIYLFVCSGIALLLPMAEAQSASPFAAFVTRYWAPGPASLIALFASISCLGALNGWTLLQGEVPLAMARNGELPGWIGVTDARGTPVRALILSSVFATLLLIANSLQGLVAIFTAMALLATSATLWLYLGCAAAALHFRVAIPAAILGLVYALWTLWGAGPSVSGLSLVLMLMGFPLFWWTRRRTSRLPPAQFPEDAAV</sequence>
<evidence type="ECO:0000256" key="6">
    <source>
        <dbReference type="ARBA" id="ARBA00022989"/>
    </source>
</evidence>
<evidence type="ECO:0000256" key="7">
    <source>
        <dbReference type="ARBA" id="ARBA00023136"/>
    </source>
</evidence>
<dbReference type="PANTHER" id="PTHR42770:SF18">
    <property type="entry name" value="ARGININE_AGMATINE ANTIPORTER"/>
    <property type="match status" value="1"/>
</dbReference>
<feature type="transmembrane region" description="Helical" evidence="9">
    <location>
        <begin position="45"/>
        <end position="65"/>
    </location>
</feature>
<accession>A0A437JCZ3</accession>
<comment type="similarity">
    <text evidence="2">Belongs to the amino acid-polyamine-organocation (APC) superfamily. Basic amino acid/polyamine antiporter (APA) (TC 2.A.3.2) family.</text>
</comment>